<dbReference type="Proteomes" id="UP000095495">
    <property type="component" value="Unassembled WGS sequence"/>
</dbReference>
<dbReference type="EMBL" id="CVRR01000027">
    <property type="protein sequence ID" value="CRL39720.1"/>
    <property type="molecule type" value="Genomic_DNA"/>
</dbReference>
<reference evidence="1" key="1">
    <citation type="submission" date="2015-05" db="EMBL/GenBank/DDBJ databases">
        <authorList>
            <person name="Wang D.B."/>
            <person name="Wang M."/>
        </authorList>
    </citation>
    <scope>NUCLEOTIDE SEQUENCE [LARGE SCALE GENOMIC DNA]</scope>
    <source>
        <strain evidence="1">M72</strain>
    </source>
</reference>
<protein>
    <recommendedName>
        <fullName evidence="7">Tranposon-transfer assisting protein</fullName>
    </recommendedName>
</protein>
<evidence type="ECO:0000313" key="3">
    <source>
        <dbReference type="EMBL" id="MTR83279.1"/>
    </source>
</evidence>
<name>A0A0M6WQG6_9FIRM</name>
<evidence type="ECO:0000313" key="1">
    <source>
        <dbReference type="EMBL" id="CRL39720.1"/>
    </source>
</evidence>
<dbReference type="EMBL" id="CYXV01000025">
    <property type="protein sequence ID" value="CUN20608.1"/>
    <property type="molecule type" value="Genomic_DNA"/>
</dbReference>
<dbReference type="RefSeq" id="WP_055068099.1">
    <property type="nucleotide sequence ID" value="NZ_CP173697.1"/>
</dbReference>
<dbReference type="EMBL" id="WNAL01000070">
    <property type="protein sequence ID" value="MTR83279.1"/>
    <property type="molecule type" value="Genomic_DNA"/>
</dbReference>
<proteinExistence type="predicted"/>
<evidence type="ECO:0000313" key="6">
    <source>
        <dbReference type="Proteomes" id="UP000446657"/>
    </source>
</evidence>
<reference evidence="3 6" key="3">
    <citation type="journal article" date="2019" name="Nat. Med.">
        <title>A library of human gut bacterial isolates paired with longitudinal multiomics data enables mechanistic microbiome research.</title>
        <authorList>
            <person name="Poyet M."/>
            <person name="Groussin M."/>
            <person name="Gibbons S.M."/>
            <person name="Avila-Pacheco J."/>
            <person name="Jiang X."/>
            <person name="Kearney S.M."/>
            <person name="Perrotta A.R."/>
            <person name="Berdy B."/>
            <person name="Zhao S."/>
            <person name="Lieberman T.D."/>
            <person name="Swanson P.K."/>
            <person name="Smith M."/>
            <person name="Roesemann S."/>
            <person name="Alexander J.E."/>
            <person name="Rich S.A."/>
            <person name="Livny J."/>
            <person name="Vlamakis H."/>
            <person name="Clish C."/>
            <person name="Bullock K."/>
            <person name="Deik A."/>
            <person name="Scott J."/>
            <person name="Pierce K.A."/>
            <person name="Xavier R.J."/>
            <person name="Alm E.J."/>
        </authorList>
    </citation>
    <scope>NUCLEOTIDE SEQUENCE [LARGE SCALE GENOMIC DNA]</scope>
    <source>
        <strain evidence="3 6">BIOML-A1</strain>
    </source>
</reference>
<accession>A0A0M6WQG6</accession>
<dbReference type="Proteomes" id="UP000446657">
    <property type="component" value="Unassembled WGS sequence"/>
</dbReference>
<evidence type="ECO:0008006" key="7">
    <source>
        <dbReference type="Google" id="ProtNLM"/>
    </source>
</evidence>
<dbReference type="AlphaFoldDB" id="A0A0M6WQG6"/>
<dbReference type="InterPro" id="IPR025468">
    <property type="entry name" value="TTRAP"/>
</dbReference>
<sequence length="69" mass="8114">MNNPFTVEETNLMCVFETSNRMKLMEEIRRVMLHIKDSDMEELAGQVLRKLDGMTDKEFLKISFEAAEE</sequence>
<keyword evidence="4" id="KW-1185">Reference proteome</keyword>
<gene>
    <name evidence="2" type="ORF">ERS852420_03466</name>
    <name evidence="3" type="ORF">GMD30_16795</name>
    <name evidence="1" type="ORF">M72_30411</name>
</gene>
<dbReference type="OrthoDB" id="9812392at2"/>
<evidence type="ECO:0000313" key="4">
    <source>
        <dbReference type="Proteomes" id="UP000049979"/>
    </source>
</evidence>
<dbReference type="InterPro" id="IPR041965">
    <property type="entry name" value="TTRAP_sf"/>
</dbReference>
<dbReference type="STRING" id="301302.ERS852420_03466"/>
<reference evidence="4" key="2">
    <citation type="submission" date="2015-05" db="EMBL/GenBank/DDBJ databases">
        <authorList>
            <consortium name="Pathogen Informatics"/>
        </authorList>
    </citation>
    <scope>NUCLEOTIDE SEQUENCE [LARGE SCALE GENOMIC DNA]</scope>
    <source>
        <strain evidence="2 5">2789STDY5608863</strain>
        <strain evidence="4">M72</strain>
    </source>
</reference>
<dbReference type="GeneID" id="99748919"/>
<dbReference type="Pfam" id="PF14203">
    <property type="entry name" value="TTRAP"/>
    <property type="match status" value="1"/>
</dbReference>
<dbReference type="Proteomes" id="UP000049979">
    <property type="component" value="Unassembled WGS sequence"/>
</dbReference>
<dbReference type="Gene3D" id="1.10.10.1850">
    <property type="entry name" value="Sporulation protein-like"/>
    <property type="match status" value="1"/>
</dbReference>
<evidence type="ECO:0000313" key="5">
    <source>
        <dbReference type="Proteomes" id="UP000095495"/>
    </source>
</evidence>
<organism evidence="1 4">
    <name type="scientific">Roseburia faecis</name>
    <dbReference type="NCBI Taxonomy" id="301302"/>
    <lineage>
        <taxon>Bacteria</taxon>
        <taxon>Bacillati</taxon>
        <taxon>Bacillota</taxon>
        <taxon>Clostridia</taxon>
        <taxon>Lachnospirales</taxon>
        <taxon>Lachnospiraceae</taxon>
        <taxon>Roseburia</taxon>
    </lineage>
</organism>
<evidence type="ECO:0000313" key="2">
    <source>
        <dbReference type="EMBL" id="CUN20608.1"/>
    </source>
</evidence>